<accession>K9X8A2</accession>
<dbReference type="KEGG" id="csg:Cylst_6558"/>
<protein>
    <submittedName>
        <fullName evidence="1">Uncharacterized protein</fullName>
    </submittedName>
</protein>
<dbReference type="HOGENOM" id="CLU_2329062_0_0_3"/>
<gene>
    <name evidence="1" type="ORF">Cylst_6558</name>
</gene>
<dbReference type="AlphaFoldDB" id="K9X8A2"/>
<organism evidence="1 2">
    <name type="scientific">Cylindrospermum stagnale PCC 7417</name>
    <dbReference type="NCBI Taxonomy" id="56107"/>
    <lineage>
        <taxon>Bacteria</taxon>
        <taxon>Bacillati</taxon>
        <taxon>Cyanobacteriota</taxon>
        <taxon>Cyanophyceae</taxon>
        <taxon>Nostocales</taxon>
        <taxon>Nostocaceae</taxon>
        <taxon>Cylindrospermum</taxon>
    </lineage>
</organism>
<proteinExistence type="predicted"/>
<keyword evidence="2" id="KW-1185">Reference proteome</keyword>
<geneLocation type="plasmid" evidence="1 2">
    <name>pCYLST.01</name>
</geneLocation>
<reference evidence="1 2" key="1">
    <citation type="submission" date="2012-06" db="EMBL/GenBank/DDBJ databases">
        <title>Noncontiguous Finished plasmid 1 of genome of Cylindrospermum stagnale PCC 7417.</title>
        <authorList>
            <consortium name="US DOE Joint Genome Institute"/>
            <person name="Gugger M."/>
            <person name="Coursin T."/>
            <person name="Rippka R."/>
            <person name="Tandeau De Marsac N."/>
            <person name="Huntemann M."/>
            <person name="Wei C.-L."/>
            <person name="Han J."/>
            <person name="Detter J.C."/>
            <person name="Han C."/>
            <person name="Tapia R."/>
            <person name="Davenport K."/>
            <person name="Daligault H."/>
            <person name="Erkkila T."/>
            <person name="Gu W."/>
            <person name="Munk A.C.C."/>
            <person name="Teshima H."/>
            <person name="Xu Y."/>
            <person name="Chain P."/>
            <person name="Chen A."/>
            <person name="Krypides N."/>
            <person name="Mavromatis K."/>
            <person name="Markowitz V."/>
            <person name="Szeto E."/>
            <person name="Ivanova N."/>
            <person name="Mikhailova N."/>
            <person name="Ovchinnikova G."/>
            <person name="Pagani I."/>
            <person name="Pati A."/>
            <person name="Goodwin L."/>
            <person name="Peters L."/>
            <person name="Pitluck S."/>
            <person name="Woyke T."/>
            <person name="Kerfeld C."/>
        </authorList>
    </citation>
    <scope>NUCLEOTIDE SEQUENCE [LARGE SCALE GENOMIC DNA]</scope>
    <source>
        <strain evidence="1 2">PCC 7417</strain>
        <plasmid evidence="2">Plasmid pCYLST.01</plasmid>
    </source>
</reference>
<dbReference type="Proteomes" id="UP000010475">
    <property type="component" value="Plasmid pCYLST.01"/>
</dbReference>
<keyword evidence="1" id="KW-0614">Plasmid</keyword>
<name>K9X8A2_9NOST</name>
<sequence>MAEFFPSCGFNRCWHELHCNQAKWLGYPREKTVQNWSANARERLSESCFHPISFGSPKIDLLEFPKGRFLRSILDNHVNYQPDPNRIEWLGCRLAIFL</sequence>
<evidence type="ECO:0000313" key="2">
    <source>
        <dbReference type="Proteomes" id="UP000010475"/>
    </source>
</evidence>
<dbReference type="EMBL" id="CP003643">
    <property type="protein sequence ID" value="AFZ28334.1"/>
    <property type="molecule type" value="Genomic_DNA"/>
</dbReference>
<evidence type="ECO:0000313" key="1">
    <source>
        <dbReference type="EMBL" id="AFZ28334.1"/>
    </source>
</evidence>